<dbReference type="GO" id="GO:0046040">
    <property type="term" value="P:IMP metabolic process"/>
    <property type="evidence" value="ECO:0007669"/>
    <property type="project" value="TreeGrafter"/>
</dbReference>
<dbReference type="InterPro" id="IPR042109">
    <property type="entry name" value="Adenylosuccinate_synth_dom1"/>
</dbReference>
<gene>
    <name evidence="8" type="primary">purA</name>
    <name evidence="11" type="ORF">SAMN05660706_12432</name>
</gene>
<feature type="active site" description="Proton donor" evidence="8">
    <location>
        <position position="41"/>
    </location>
</feature>
<keyword evidence="8" id="KW-0963">Cytoplasm</keyword>
<dbReference type="SUPFAM" id="SSF52540">
    <property type="entry name" value="P-loop containing nucleoside triphosphate hydrolases"/>
    <property type="match status" value="1"/>
</dbReference>
<feature type="binding site" evidence="8">
    <location>
        <begin position="40"/>
        <end position="42"/>
    </location>
    <ligand>
        <name>GTP</name>
        <dbReference type="ChEBI" id="CHEBI:37565"/>
    </ligand>
</feature>
<sequence>MSTVVLVGAQWGDEGKGKVTDFLARKADMVVRYQGGNNAGHTVRVDDKTYKLHLIPSGILYGDKQCLIGNGVVIDPDVLIQELDNLEKQGISTANLRISLRAHVIFPYHKSIDMAEEESKGNRKIGTTCRGIGPAYTDKASRVGIRMVELIDRDELAEKLRDTLEAKNKLLAGYYGANDRFDYQDIFDRYSSYAERLKKYVADVSVLVNEAIDGGARVLFEGAQGTLLDLDHGTYPYVTSSHPIAAAACLGAGLGPTKIRTVLGVAKAYITRVGEGPFPTELHDELGDLIRKRGHEFGTTTGRPRRCGWYDAVIARYAARINGLSYLAITKLDVLSGLETLKICTGYRYKGEIIKEFPASLKTLNECEPVYREYPGWQEDISAISDYDDLPQNAKEYLKHLEELSGVPVAVVGVGPGRAQTLVLKEIF</sequence>
<dbReference type="GO" id="GO:0044208">
    <property type="term" value="P:'de novo' AMP biosynthetic process"/>
    <property type="evidence" value="ECO:0007669"/>
    <property type="project" value="UniProtKB-UniRule"/>
</dbReference>
<dbReference type="FunFam" id="1.10.300.10:FF:000001">
    <property type="entry name" value="Adenylosuccinate synthetase"/>
    <property type="match status" value="1"/>
</dbReference>
<feature type="binding site" description="in other chain" evidence="8">
    <location>
        <begin position="38"/>
        <end position="41"/>
    </location>
    <ligand>
        <name>IMP</name>
        <dbReference type="ChEBI" id="CHEBI:58053"/>
        <note>ligand shared between dimeric partners</note>
    </ligand>
</feature>
<dbReference type="Proteomes" id="UP000199584">
    <property type="component" value="Unassembled WGS sequence"/>
</dbReference>
<dbReference type="NCBIfam" id="NF002223">
    <property type="entry name" value="PRK01117.1"/>
    <property type="match status" value="1"/>
</dbReference>
<evidence type="ECO:0000256" key="6">
    <source>
        <dbReference type="ARBA" id="ARBA00022842"/>
    </source>
</evidence>
<reference evidence="12" key="1">
    <citation type="submission" date="2016-10" db="EMBL/GenBank/DDBJ databases">
        <authorList>
            <person name="Varghese N."/>
            <person name="Submissions S."/>
        </authorList>
    </citation>
    <scope>NUCLEOTIDE SEQUENCE [LARGE SCALE GENOMIC DNA]</scope>
    <source>
        <strain evidence="12">DSM 3669</strain>
    </source>
</reference>
<feature type="binding site" evidence="8">
    <location>
        <position position="13"/>
    </location>
    <ligand>
        <name>Mg(2+)</name>
        <dbReference type="ChEBI" id="CHEBI:18420"/>
    </ligand>
</feature>
<dbReference type="GO" id="GO:0005525">
    <property type="term" value="F:GTP binding"/>
    <property type="evidence" value="ECO:0007669"/>
    <property type="project" value="UniProtKB-UniRule"/>
</dbReference>
<keyword evidence="3 8" id="KW-0479">Metal-binding</keyword>
<keyword evidence="2 8" id="KW-0436">Ligase</keyword>
<evidence type="ECO:0000313" key="12">
    <source>
        <dbReference type="Proteomes" id="UP000199584"/>
    </source>
</evidence>
<dbReference type="InterPro" id="IPR042110">
    <property type="entry name" value="Adenylosuccinate_synth_dom2"/>
</dbReference>
<dbReference type="GO" id="GO:0004019">
    <property type="term" value="F:adenylosuccinate synthase activity"/>
    <property type="evidence" value="ECO:0007669"/>
    <property type="project" value="UniProtKB-UniRule"/>
</dbReference>
<feature type="active site" description="Proton acceptor" evidence="8">
    <location>
        <position position="13"/>
    </location>
</feature>
<evidence type="ECO:0000256" key="5">
    <source>
        <dbReference type="ARBA" id="ARBA00022755"/>
    </source>
</evidence>
<dbReference type="InterPro" id="IPR042111">
    <property type="entry name" value="Adenylosuccinate_synth_dom3"/>
</dbReference>
<dbReference type="EC" id="6.3.4.4" evidence="8 10"/>
<comment type="function">
    <text evidence="8">Plays an important role in the de novo pathway of purine nucleotide biosynthesis. Catalyzes the first committed step in the biosynthesis of AMP from IMP.</text>
</comment>
<dbReference type="InterPro" id="IPR033128">
    <property type="entry name" value="Adenylosuccin_syn_Lys_AS"/>
</dbReference>
<feature type="binding site" evidence="8">
    <location>
        <position position="40"/>
    </location>
    <ligand>
        <name>Mg(2+)</name>
        <dbReference type="ChEBI" id="CHEBI:18420"/>
    </ligand>
</feature>
<evidence type="ECO:0000256" key="7">
    <source>
        <dbReference type="ARBA" id="ARBA00023134"/>
    </source>
</evidence>
<evidence type="ECO:0000256" key="1">
    <source>
        <dbReference type="ARBA" id="ARBA00011738"/>
    </source>
</evidence>
<name>A0A1I6E2T3_9FIRM</name>
<evidence type="ECO:0000256" key="10">
    <source>
        <dbReference type="RuleBase" id="RU000520"/>
    </source>
</evidence>
<feature type="binding site" evidence="8">
    <location>
        <begin position="331"/>
        <end position="333"/>
    </location>
    <ligand>
        <name>GTP</name>
        <dbReference type="ChEBI" id="CHEBI:37565"/>
    </ligand>
</feature>
<dbReference type="GO" id="GO:0000287">
    <property type="term" value="F:magnesium ion binding"/>
    <property type="evidence" value="ECO:0007669"/>
    <property type="project" value="UniProtKB-UniRule"/>
</dbReference>
<dbReference type="PANTHER" id="PTHR11846">
    <property type="entry name" value="ADENYLOSUCCINATE SYNTHETASE"/>
    <property type="match status" value="1"/>
</dbReference>
<feature type="binding site" description="in other chain" evidence="8">
    <location>
        <position position="224"/>
    </location>
    <ligand>
        <name>IMP</name>
        <dbReference type="ChEBI" id="CHEBI:58053"/>
        <note>ligand shared between dimeric partners</note>
    </ligand>
</feature>
<evidence type="ECO:0000256" key="9">
    <source>
        <dbReference type="PROSITE-ProRule" id="PRU10134"/>
    </source>
</evidence>
<comment type="catalytic activity">
    <reaction evidence="8 10">
        <text>IMP + L-aspartate + GTP = N(6)-(1,2-dicarboxyethyl)-AMP + GDP + phosphate + 2 H(+)</text>
        <dbReference type="Rhea" id="RHEA:15753"/>
        <dbReference type="ChEBI" id="CHEBI:15378"/>
        <dbReference type="ChEBI" id="CHEBI:29991"/>
        <dbReference type="ChEBI" id="CHEBI:37565"/>
        <dbReference type="ChEBI" id="CHEBI:43474"/>
        <dbReference type="ChEBI" id="CHEBI:57567"/>
        <dbReference type="ChEBI" id="CHEBI:58053"/>
        <dbReference type="ChEBI" id="CHEBI:58189"/>
        <dbReference type="EC" id="6.3.4.4"/>
    </reaction>
</comment>
<keyword evidence="7 8" id="KW-0342">GTP-binding</keyword>
<dbReference type="Pfam" id="PF00709">
    <property type="entry name" value="Adenylsucc_synt"/>
    <property type="match status" value="1"/>
</dbReference>
<feature type="binding site" description="in other chain" evidence="8">
    <location>
        <position position="128"/>
    </location>
    <ligand>
        <name>IMP</name>
        <dbReference type="ChEBI" id="CHEBI:58053"/>
        <note>ligand shared between dimeric partners</note>
    </ligand>
</feature>
<dbReference type="Gene3D" id="3.90.170.10">
    <property type="entry name" value="Adenylosuccinate Synthetase, subunit A, domain 3"/>
    <property type="match status" value="1"/>
</dbReference>
<comment type="subunit">
    <text evidence="1 8">Homodimer.</text>
</comment>
<feature type="binding site" evidence="8">
    <location>
        <begin position="12"/>
        <end position="18"/>
    </location>
    <ligand>
        <name>GTP</name>
        <dbReference type="ChEBI" id="CHEBI:37565"/>
    </ligand>
</feature>
<feature type="binding site" description="in other chain" evidence="8">
    <location>
        <begin position="13"/>
        <end position="16"/>
    </location>
    <ligand>
        <name>IMP</name>
        <dbReference type="ChEBI" id="CHEBI:58053"/>
        <note>ligand shared between dimeric partners</note>
    </ligand>
</feature>
<dbReference type="HAMAP" id="MF_00011">
    <property type="entry name" value="Adenylosucc_synth"/>
    <property type="match status" value="1"/>
</dbReference>
<dbReference type="PANTHER" id="PTHR11846:SF0">
    <property type="entry name" value="ADENYLOSUCCINATE SYNTHETASE"/>
    <property type="match status" value="1"/>
</dbReference>
<keyword evidence="12" id="KW-1185">Reference proteome</keyword>
<dbReference type="PROSITE" id="PS01266">
    <property type="entry name" value="ADENYLOSUCCIN_SYN_1"/>
    <property type="match status" value="1"/>
</dbReference>
<dbReference type="UniPathway" id="UPA00075">
    <property type="reaction ID" value="UER00335"/>
</dbReference>
<feature type="binding site" evidence="8">
    <location>
        <position position="142"/>
    </location>
    <ligand>
        <name>IMP</name>
        <dbReference type="ChEBI" id="CHEBI:58053"/>
        <note>ligand shared between dimeric partners</note>
    </ligand>
</feature>
<dbReference type="OrthoDB" id="9807553at2"/>
<dbReference type="EMBL" id="FOYM01000024">
    <property type="protein sequence ID" value="SFR12049.1"/>
    <property type="molecule type" value="Genomic_DNA"/>
</dbReference>
<dbReference type="FunFam" id="3.90.170.10:FF:000001">
    <property type="entry name" value="Adenylosuccinate synthetase"/>
    <property type="match status" value="1"/>
</dbReference>
<keyword evidence="5 8" id="KW-0658">Purine biosynthesis</keyword>
<feature type="active site" evidence="9">
    <location>
        <position position="139"/>
    </location>
</feature>
<dbReference type="STRING" id="39060.SAMN05660706_12432"/>
<dbReference type="InterPro" id="IPR027417">
    <property type="entry name" value="P-loop_NTPase"/>
</dbReference>
<dbReference type="Gene3D" id="3.40.440.10">
    <property type="entry name" value="Adenylosuccinate Synthetase, subunit A, domain 1"/>
    <property type="match status" value="1"/>
</dbReference>
<evidence type="ECO:0000313" key="11">
    <source>
        <dbReference type="EMBL" id="SFR12049.1"/>
    </source>
</evidence>
<comment type="cofactor">
    <cofactor evidence="8">
        <name>Mg(2+)</name>
        <dbReference type="ChEBI" id="CHEBI:18420"/>
    </cofactor>
    <text evidence="8">Binds 1 Mg(2+) ion per subunit.</text>
</comment>
<comment type="pathway">
    <text evidence="8 10">Purine metabolism; AMP biosynthesis via de novo pathway; AMP from IMP: step 1/2.</text>
</comment>
<dbReference type="AlphaFoldDB" id="A0A1I6E2T3"/>
<dbReference type="InterPro" id="IPR001114">
    <property type="entry name" value="Adenylosuccinate_synthetase"/>
</dbReference>
<keyword evidence="4 8" id="KW-0547">Nucleotide-binding</keyword>
<feature type="binding site" description="in other chain" evidence="8">
    <location>
        <position position="239"/>
    </location>
    <ligand>
        <name>IMP</name>
        <dbReference type="ChEBI" id="CHEBI:58053"/>
        <note>ligand shared between dimeric partners</note>
    </ligand>
</feature>
<protein>
    <recommendedName>
        <fullName evidence="8 10">Adenylosuccinate synthetase</fullName>
        <shortName evidence="8">AMPSase</shortName>
        <shortName evidence="8">AdSS</shortName>
        <ecNumber evidence="8 10">6.3.4.4</ecNumber>
    </recommendedName>
    <alternativeName>
        <fullName evidence="8">IMP--aspartate ligase</fullName>
    </alternativeName>
</protein>
<dbReference type="PROSITE" id="PS00513">
    <property type="entry name" value="ADENYLOSUCCIN_SYN_2"/>
    <property type="match status" value="1"/>
</dbReference>
<organism evidence="11 12">
    <name type="scientific">Desulfoscipio geothermicus DSM 3669</name>
    <dbReference type="NCBI Taxonomy" id="1121426"/>
    <lineage>
        <taxon>Bacteria</taxon>
        <taxon>Bacillati</taxon>
        <taxon>Bacillota</taxon>
        <taxon>Clostridia</taxon>
        <taxon>Eubacteriales</taxon>
        <taxon>Desulfallaceae</taxon>
        <taxon>Desulfoscipio</taxon>
    </lineage>
</organism>
<dbReference type="InterPro" id="IPR018220">
    <property type="entry name" value="Adenylosuccin_syn_GTP-bd"/>
</dbReference>
<evidence type="ECO:0000256" key="3">
    <source>
        <dbReference type="ARBA" id="ARBA00022723"/>
    </source>
</evidence>
<feature type="binding site" description="in other chain" evidence="8">
    <location>
        <position position="303"/>
    </location>
    <ligand>
        <name>IMP</name>
        <dbReference type="ChEBI" id="CHEBI:58053"/>
        <note>ligand shared between dimeric partners</note>
    </ligand>
</feature>
<proteinExistence type="inferred from homology"/>
<dbReference type="Gene3D" id="1.10.300.10">
    <property type="entry name" value="Adenylosuccinate Synthetase, subunit A, domain 2"/>
    <property type="match status" value="1"/>
</dbReference>
<comment type="subcellular location">
    <subcellularLocation>
        <location evidence="8">Cytoplasm</location>
    </subcellularLocation>
</comment>
<feature type="binding site" evidence="8">
    <location>
        <position position="305"/>
    </location>
    <ligand>
        <name>GTP</name>
        <dbReference type="ChEBI" id="CHEBI:37565"/>
    </ligand>
</feature>
<accession>A0A1I6E2T3</accession>
<dbReference type="GO" id="GO:0005737">
    <property type="term" value="C:cytoplasm"/>
    <property type="evidence" value="ECO:0007669"/>
    <property type="project" value="UniProtKB-SubCell"/>
</dbReference>
<feature type="binding site" evidence="8">
    <location>
        <begin position="299"/>
        <end position="305"/>
    </location>
    <ligand>
        <name>substrate</name>
    </ligand>
</feature>
<comment type="similarity">
    <text evidence="8 10">Belongs to the adenylosuccinate synthetase family.</text>
</comment>
<evidence type="ECO:0000256" key="8">
    <source>
        <dbReference type="HAMAP-Rule" id="MF_00011"/>
    </source>
</evidence>
<evidence type="ECO:0000256" key="2">
    <source>
        <dbReference type="ARBA" id="ARBA00022598"/>
    </source>
</evidence>
<keyword evidence="6 8" id="KW-0460">Magnesium</keyword>
<dbReference type="RefSeq" id="WP_092485452.1">
    <property type="nucleotide sequence ID" value="NZ_FOYM01000024.1"/>
</dbReference>
<feature type="binding site" evidence="8">
    <location>
        <begin position="413"/>
        <end position="415"/>
    </location>
    <ligand>
        <name>GTP</name>
        <dbReference type="ChEBI" id="CHEBI:37565"/>
    </ligand>
</feature>
<evidence type="ECO:0000256" key="4">
    <source>
        <dbReference type="ARBA" id="ARBA00022741"/>
    </source>
</evidence>
<dbReference type="SMART" id="SM00788">
    <property type="entry name" value="Adenylsucc_synt"/>
    <property type="match status" value="1"/>
</dbReference>
<dbReference type="NCBIfam" id="TIGR00184">
    <property type="entry name" value="purA"/>
    <property type="match status" value="1"/>
</dbReference>
<dbReference type="CDD" id="cd03108">
    <property type="entry name" value="AdSS"/>
    <property type="match status" value="1"/>
</dbReference>